<accession>A0A819YT00</accession>
<dbReference type="EMBL" id="CAJOBR010001619">
    <property type="protein sequence ID" value="CAF4622763.1"/>
    <property type="molecule type" value="Genomic_DNA"/>
</dbReference>
<evidence type="ECO:0000313" key="2">
    <source>
        <dbReference type="EMBL" id="CAF4622763.1"/>
    </source>
</evidence>
<evidence type="ECO:0000313" key="3">
    <source>
        <dbReference type="Proteomes" id="UP000663851"/>
    </source>
</evidence>
<dbReference type="EMBL" id="CAJOBO010000200">
    <property type="protein sequence ID" value="CAF4160364.1"/>
    <property type="molecule type" value="Genomic_DNA"/>
</dbReference>
<reference evidence="1" key="1">
    <citation type="submission" date="2021-02" db="EMBL/GenBank/DDBJ databases">
        <authorList>
            <person name="Nowell W R."/>
        </authorList>
    </citation>
    <scope>NUCLEOTIDE SEQUENCE</scope>
</reference>
<proteinExistence type="predicted"/>
<dbReference type="Proteomes" id="UP000663848">
    <property type="component" value="Unassembled WGS sequence"/>
</dbReference>
<gene>
    <name evidence="1" type="ORF">HFQ381_LOCUS4927</name>
    <name evidence="2" type="ORF">QYT958_LOCUS12959</name>
</gene>
<name>A0A819YT00_9BILA</name>
<sequence>MTELTNQVQQQQTSEKKDLTYWNSQWCSNKVGFHRLTMNHGKTIDMKAVLDSKHQVIGIECAQVGPPHSVSDEDAIFLFGSICSIESISINDTTADFIANSRRKVRLMEEHLHLIIRK</sequence>
<comment type="caution">
    <text evidence="1">The sequence shown here is derived from an EMBL/GenBank/DDBJ whole genome shotgun (WGS) entry which is preliminary data.</text>
</comment>
<organism evidence="1 3">
    <name type="scientific">Rotaria socialis</name>
    <dbReference type="NCBI Taxonomy" id="392032"/>
    <lineage>
        <taxon>Eukaryota</taxon>
        <taxon>Metazoa</taxon>
        <taxon>Spiralia</taxon>
        <taxon>Gnathifera</taxon>
        <taxon>Rotifera</taxon>
        <taxon>Eurotatoria</taxon>
        <taxon>Bdelloidea</taxon>
        <taxon>Philodinida</taxon>
        <taxon>Philodinidae</taxon>
        <taxon>Rotaria</taxon>
    </lineage>
</organism>
<dbReference type="AlphaFoldDB" id="A0A819YT00"/>
<protein>
    <submittedName>
        <fullName evidence="1">Uncharacterized protein</fullName>
    </submittedName>
</protein>
<evidence type="ECO:0000313" key="1">
    <source>
        <dbReference type="EMBL" id="CAF4160364.1"/>
    </source>
</evidence>
<dbReference type="Proteomes" id="UP000663851">
    <property type="component" value="Unassembled WGS sequence"/>
</dbReference>